<feature type="region of interest" description="Disordered" evidence="1">
    <location>
        <begin position="1"/>
        <end position="28"/>
    </location>
</feature>
<dbReference type="EMBL" id="CABIJS010000333">
    <property type="protein sequence ID" value="VUZ49495.1"/>
    <property type="molecule type" value="Genomic_DNA"/>
</dbReference>
<reference evidence="2 3" key="1">
    <citation type="submission" date="2019-07" db="EMBL/GenBank/DDBJ databases">
        <authorList>
            <person name="Jastrzebski P J."/>
            <person name="Paukszto L."/>
            <person name="Jastrzebski P J."/>
        </authorList>
    </citation>
    <scope>NUCLEOTIDE SEQUENCE [LARGE SCALE GENOMIC DNA]</scope>
    <source>
        <strain evidence="2 3">WMS-il1</strain>
    </source>
</reference>
<name>A0A564YQJ9_HYMDI</name>
<organism evidence="2 3">
    <name type="scientific">Hymenolepis diminuta</name>
    <name type="common">Rat tapeworm</name>
    <dbReference type="NCBI Taxonomy" id="6216"/>
    <lineage>
        <taxon>Eukaryota</taxon>
        <taxon>Metazoa</taxon>
        <taxon>Spiralia</taxon>
        <taxon>Lophotrochozoa</taxon>
        <taxon>Platyhelminthes</taxon>
        <taxon>Cestoda</taxon>
        <taxon>Eucestoda</taxon>
        <taxon>Cyclophyllidea</taxon>
        <taxon>Hymenolepididae</taxon>
        <taxon>Hymenolepis</taxon>
    </lineage>
</organism>
<dbReference type="Proteomes" id="UP000321570">
    <property type="component" value="Unassembled WGS sequence"/>
</dbReference>
<proteinExistence type="predicted"/>
<accession>A0A564YQJ9</accession>
<sequence length="86" mass="10228">MSRKWRTVHAATLPKKTRPDGKREKKNGFAVNAPFYARDYRLGRQWTVTIIKKRHGSMIYNVELEQDGNLRVSRSIRPRRPMDDWS</sequence>
<evidence type="ECO:0000313" key="2">
    <source>
        <dbReference type="EMBL" id="VUZ49495.1"/>
    </source>
</evidence>
<evidence type="ECO:0000256" key="1">
    <source>
        <dbReference type="SAM" id="MobiDB-lite"/>
    </source>
</evidence>
<gene>
    <name evidence="2" type="ORF">WMSIL1_LOCUS8880</name>
</gene>
<feature type="compositionally biased region" description="Basic and acidic residues" evidence="1">
    <location>
        <begin position="17"/>
        <end position="27"/>
    </location>
</feature>
<protein>
    <submittedName>
        <fullName evidence="2">Uncharacterized protein</fullName>
    </submittedName>
</protein>
<dbReference type="AlphaFoldDB" id="A0A564YQJ9"/>
<evidence type="ECO:0000313" key="3">
    <source>
        <dbReference type="Proteomes" id="UP000321570"/>
    </source>
</evidence>
<keyword evidence="3" id="KW-1185">Reference proteome</keyword>